<dbReference type="PROSITE" id="PS50835">
    <property type="entry name" value="IG_LIKE"/>
    <property type="match status" value="1"/>
</dbReference>
<keyword evidence="5" id="KW-1185">Reference proteome</keyword>
<organism evidence="4 5">
    <name type="scientific">Anopheles christyi</name>
    <dbReference type="NCBI Taxonomy" id="43041"/>
    <lineage>
        <taxon>Eukaryota</taxon>
        <taxon>Metazoa</taxon>
        <taxon>Ecdysozoa</taxon>
        <taxon>Arthropoda</taxon>
        <taxon>Hexapoda</taxon>
        <taxon>Insecta</taxon>
        <taxon>Pterygota</taxon>
        <taxon>Neoptera</taxon>
        <taxon>Endopterygota</taxon>
        <taxon>Diptera</taxon>
        <taxon>Nematocera</taxon>
        <taxon>Culicoidea</taxon>
        <taxon>Culicidae</taxon>
        <taxon>Anophelinae</taxon>
        <taxon>Anopheles</taxon>
    </lineage>
</organism>
<dbReference type="InterPro" id="IPR013783">
    <property type="entry name" value="Ig-like_fold"/>
</dbReference>
<reference evidence="5" key="1">
    <citation type="submission" date="2013-03" db="EMBL/GenBank/DDBJ databases">
        <title>The Genome Sequence of Anopheles christyi ACHKN1017.</title>
        <authorList>
            <consortium name="The Broad Institute Genomics Platform"/>
            <person name="Neafsey D.E."/>
            <person name="Besansky N."/>
            <person name="Walker B."/>
            <person name="Young S.K."/>
            <person name="Zeng Q."/>
            <person name="Gargeya S."/>
            <person name="Fitzgerald M."/>
            <person name="Haas B."/>
            <person name="Abouelleil A."/>
            <person name="Allen A.W."/>
            <person name="Alvarado L."/>
            <person name="Arachchi H.M."/>
            <person name="Berlin A.M."/>
            <person name="Chapman S.B."/>
            <person name="Gainer-Dewar J."/>
            <person name="Goldberg J."/>
            <person name="Griggs A."/>
            <person name="Gujja S."/>
            <person name="Hansen M."/>
            <person name="Howarth C."/>
            <person name="Imamovic A."/>
            <person name="Ireland A."/>
            <person name="Larimer J."/>
            <person name="McCowan C."/>
            <person name="Murphy C."/>
            <person name="Pearson M."/>
            <person name="Poon T.W."/>
            <person name="Priest M."/>
            <person name="Roberts A."/>
            <person name="Saif S."/>
            <person name="Shea T."/>
            <person name="Sisk P."/>
            <person name="Sykes S."/>
            <person name="Wortman J."/>
            <person name="Nusbaum C."/>
            <person name="Birren B."/>
        </authorList>
    </citation>
    <scope>NUCLEOTIDE SEQUENCE [LARGE SCALE GENOMIC DNA]</scope>
    <source>
        <strain evidence="5">ACHKN1017</strain>
    </source>
</reference>
<dbReference type="Proteomes" id="UP000075881">
    <property type="component" value="Unassembled WGS sequence"/>
</dbReference>
<dbReference type="PANTHER" id="PTHR23278">
    <property type="entry name" value="SIDESTEP PROTEIN"/>
    <property type="match status" value="1"/>
</dbReference>
<keyword evidence="1" id="KW-1015">Disulfide bond</keyword>
<dbReference type="Pfam" id="PF08205">
    <property type="entry name" value="C2-set_2"/>
    <property type="match status" value="1"/>
</dbReference>
<dbReference type="VEuPathDB" id="VectorBase:ACHR001159"/>
<evidence type="ECO:0000313" key="5">
    <source>
        <dbReference type="Proteomes" id="UP000075881"/>
    </source>
</evidence>
<dbReference type="InterPro" id="IPR007110">
    <property type="entry name" value="Ig-like_dom"/>
</dbReference>
<evidence type="ECO:0000313" key="4">
    <source>
        <dbReference type="EnsemblMetazoa" id="ACHR001159-PA"/>
    </source>
</evidence>
<feature type="domain" description="Ig-like" evidence="3">
    <location>
        <begin position="6"/>
        <end position="67"/>
    </location>
</feature>
<feature type="region of interest" description="Disordered" evidence="2">
    <location>
        <begin position="47"/>
        <end position="67"/>
    </location>
</feature>
<name>A0A182JRM7_9DIPT</name>
<dbReference type="Gene3D" id="2.60.40.10">
    <property type="entry name" value="Immunoglobulins"/>
    <property type="match status" value="1"/>
</dbReference>
<feature type="compositionally biased region" description="Basic and acidic residues" evidence="2">
    <location>
        <begin position="50"/>
        <end position="67"/>
    </location>
</feature>
<evidence type="ECO:0000256" key="1">
    <source>
        <dbReference type="ARBA" id="ARBA00023157"/>
    </source>
</evidence>
<protein>
    <recommendedName>
        <fullName evidence="3">Ig-like domain-containing protein</fullName>
    </recommendedName>
</protein>
<dbReference type="InterPro" id="IPR036179">
    <property type="entry name" value="Ig-like_dom_sf"/>
</dbReference>
<evidence type="ECO:0000256" key="2">
    <source>
        <dbReference type="SAM" id="MobiDB-lite"/>
    </source>
</evidence>
<dbReference type="STRING" id="43041.A0A182JRM7"/>
<dbReference type="SUPFAM" id="SSF48726">
    <property type="entry name" value="Immunoglobulin"/>
    <property type="match status" value="1"/>
</dbReference>
<dbReference type="EnsemblMetazoa" id="ACHR001159-RA">
    <property type="protein sequence ID" value="ACHR001159-PA"/>
    <property type="gene ID" value="ACHR001159"/>
</dbReference>
<sequence>MESVRPLSVRLQGKNRPLSANHTYDLQCEVLGSRPAPTITWWKGSTQMRGHHETSDTYRDVEAKEQV</sequence>
<accession>A0A182JRM7</accession>
<proteinExistence type="predicted"/>
<dbReference type="InterPro" id="IPR013162">
    <property type="entry name" value="CD80_C2-set"/>
</dbReference>
<dbReference type="PANTHER" id="PTHR23278:SF30">
    <property type="entry name" value="SIDESTEP VIII, ISOFORM B"/>
    <property type="match status" value="1"/>
</dbReference>
<dbReference type="AlphaFoldDB" id="A0A182JRM7"/>
<reference evidence="4" key="2">
    <citation type="submission" date="2020-05" db="UniProtKB">
        <authorList>
            <consortium name="EnsemblMetazoa"/>
        </authorList>
    </citation>
    <scope>IDENTIFICATION</scope>
    <source>
        <strain evidence="4">ACHKN1017</strain>
    </source>
</reference>
<evidence type="ECO:0000259" key="3">
    <source>
        <dbReference type="PROSITE" id="PS50835"/>
    </source>
</evidence>